<dbReference type="HOGENOM" id="CLU_1309614_0_0_0"/>
<sequence length="210" mass="21131">MMQVRWIGVLLLVALALSWAAAPVAGDAGITEHRPATRPLDPSATAVPSLITDRSSSLTTPSVAGSTQPTAEPPTGADQTAGKVDPPNPVGTSGGDDATTRVLPDRSPVITEPTPGETISSPDGNPPQDADDSAAPAGSPVTTATQPTGSRFVTSPSSGKSPDTSERAQVAPQTGSGFTPAVLALLTTSLLGSFCLLLGLALSTLARRHH</sequence>
<evidence type="ECO:0000313" key="5">
    <source>
        <dbReference type="Proteomes" id="UP000000447"/>
    </source>
</evidence>
<evidence type="ECO:0000256" key="3">
    <source>
        <dbReference type="SAM" id="SignalP"/>
    </source>
</evidence>
<name>B9L482_THERP</name>
<keyword evidence="3" id="KW-0732">Signal</keyword>
<gene>
    <name evidence="4" type="ordered locus">trd_A0596</name>
</gene>
<feature type="chain" id="PRO_5002888448" evidence="3">
    <location>
        <begin position="22"/>
        <end position="210"/>
    </location>
</feature>
<evidence type="ECO:0000256" key="1">
    <source>
        <dbReference type="SAM" id="MobiDB-lite"/>
    </source>
</evidence>
<feature type="transmembrane region" description="Helical" evidence="2">
    <location>
        <begin position="182"/>
        <end position="206"/>
    </location>
</feature>
<dbReference type="RefSeq" id="WP_012642738.1">
    <property type="nucleotide sequence ID" value="NC_011961.1"/>
</dbReference>
<keyword evidence="2" id="KW-0812">Transmembrane</keyword>
<accession>B9L482</accession>
<dbReference type="KEGG" id="tro:trd_A0596"/>
<keyword evidence="4" id="KW-0614">Plasmid</keyword>
<keyword evidence="2" id="KW-1133">Transmembrane helix</keyword>
<feature type="signal peptide" evidence="3">
    <location>
        <begin position="1"/>
        <end position="21"/>
    </location>
</feature>
<geneLocation type="plasmid" evidence="5">
    <name>Tros</name>
</geneLocation>
<dbReference type="EMBL" id="CP001276">
    <property type="protein sequence ID" value="ACM06751.1"/>
    <property type="molecule type" value="Genomic_DNA"/>
</dbReference>
<evidence type="ECO:0000256" key="2">
    <source>
        <dbReference type="SAM" id="Phobius"/>
    </source>
</evidence>
<dbReference type="AlphaFoldDB" id="B9L482"/>
<keyword evidence="5" id="KW-1185">Reference proteome</keyword>
<reference evidence="4 5" key="1">
    <citation type="journal article" date="2009" name="PLoS ONE">
        <title>Complete genome sequence of the aerobic CO-oxidizing thermophile Thermomicrobium roseum.</title>
        <authorList>
            <person name="Wu D."/>
            <person name="Raymond J."/>
            <person name="Wu M."/>
            <person name="Chatterji S."/>
            <person name="Ren Q."/>
            <person name="Graham J.E."/>
            <person name="Bryant D.A."/>
            <person name="Robb F."/>
            <person name="Colman A."/>
            <person name="Tallon L.J."/>
            <person name="Badger J.H."/>
            <person name="Madupu R."/>
            <person name="Ward N.L."/>
            <person name="Eisen J.A."/>
        </authorList>
    </citation>
    <scope>NUCLEOTIDE SEQUENCE [LARGE SCALE GENOMIC DNA]</scope>
    <source>
        <strain evidence="5">ATCC 27502 / DSM 5159 / P-2</strain>
        <plasmid evidence="4">unnamed</plasmid>
    </source>
</reference>
<protein>
    <submittedName>
        <fullName evidence="4">Mucin, putative</fullName>
    </submittedName>
</protein>
<feature type="region of interest" description="Disordered" evidence="1">
    <location>
        <begin position="52"/>
        <end position="174"/>
    </location>
</feature>
<dbReference type="Proteomes" id="UP000000447">
    <property type="component" value="Plasmid unnamed"/>
</dbReference>
<proteinExistence type="predicted"/>
<evidence type="ECO:0000313" key="4">
    <source>
        <dbReference type="EMBL" id="ACM06751.1"/>
    </source>
</evidence>
<organism evidence="4 5">
    <name type="scientific">Thermomicrobium roseum (strain ATCC 27502 / DSM 5159 / P-2)</name>
    <dbReference type="NCBI Taxonomy" id="309801"/>
    <lineage>
        <taxon>Bacteria</taxon>
        <taxon>Pseudomonadati</taxon>
        <taxon>Thermomicrobiota</taxon>
        <taxon>Thermomicrobia</taxon>
        <taxon>Thermomicrobiales</taxon>
        <taxon>Thermomicrobiaceae</taxon>
        <taxon>Thermomicrobium</taxon>
    </lineage>
</organism>
<feature type="compositionally biased region" description="Polar residues" evidence="1">
    <location>
        <begin position="141"/>
        <end position="162"/>
    </location>
</feature>
<feature type="compositionally biased region" description="Polar residues" evidence="1">
    <location>
        <begin position="52"/>
        <end position="70"/>
    </location>
</feature>
<keyword evidence="2" id="KW-0472">Membrane</keyword>